<dbReference type="VEuPathDB" id="VectorBase:AALB014457"/>
<dbReference type="EnsemblMetazoa" id="AALB014457-RA">
    <property type="protein sequence ID" value="AALB014457-PA"/>
    <property type="gene ID" value="AALB014457"/>
</dbReference>
<sequence>MGMLFSGFFSIASRGHVTVRIPSDESEDSIWFSLWPAGSMYRRTKWREMYPCSSSFSSCFPSTTRHLSTYFTEISSGANCCTSRLIWNLSLVTFTVEPLSRVLATQELCHGRT</sequence>
<accession>A0A182FXU0</accession>
<protein>
    <submittedName>
        <fullName evidence="1">Uncharacterized protein</fullName>
    </submittedName>
</protein>
<proteinExistence type="predicted"/>
<reference evidence="1 2" key="1">
    <citation type="journal article" date="2017" name="G3 (Bethesda)">
        <title>The Physical Genome Mapping of Anopheles albimanus Corrected Scaffold Misassemblies and Identified Interarm Rearrangements in Genus Anopheles.</title>
        <authorList>
            <person name="Artemov G.N."/>
            <person name="Peery A.N."/>
            <person name="Jiang X."/>
            <person name="Tu Z."/>
            <person name="Stegniy V.N."/>
            <person name="Sharakhova M.V."/>
            <person name="Sharakhov I.V."/>
        </authorList>
    </citation>
    <scope>NUCLEOTIDE SEQUENCE [LARGE SCALE GENOMIC DNA]</scope>
    <source>
        <strain evidence="1 2">ALBI9_A</strain>
    </source>
</reference>
<keyword evidence="2" id="KW-1185">Reference proteome</keyword>
<name>A0A182FXU0_ANOAL</name>
<evidence type="ECO:0000313" key="2">
    <source>
        <dbReference type="Proteomes" id="UP000069272"/>
    </source>
</evidence>
<evidence type="ECO:0000313" key="1">
    <source>
        <dbReference type="EnsemblMetazoa" id="AALB014457-PA"/>
    </source>
</evidence>
<reference evidence="1" key="2">
    <citation type="submission" date="2022-08" db="UniProtKB">
        <authorList>
            <consortium name="EnsemblMetazoa"/>
        </authorList>
    </citation>
    <scope>IDENTIFICATION</scope>
    <source>
        <strain evidence="1">STECLA/ALBI9_A</strain>
    </source>
</reference>
<dbReference type="AlphaFoldDB" id="A0A182FXU0"/>
<organism evidence="1 2">
    <name type="scientific">Anopheles albimanus</name>
    <name type="common">New world malaria mosquito</name>
    <dbReference type="NCBI Taxonomy" id="7167"/>
    <lineage>
        <taxon>Eukaryota</taxon>
        <taxon>Metazoa</taxon>
        <taxon>Ecdysozoa</taxon>
        <taxon>Arthropoda</taxon>
        <taxon>Hexapoda</taxon>
        <taxon>Insecta</taxon>
        <taxon>Pterygota</taxon>
        <taxon>Neoptera</taxon>
        <taxon>Endopterygota</taxon>
        <taxon>Diptera</taxon>
        <taxon>Nematocera</taxon>
        <taxon>Culicoidea</taxon>
        <taxon>Culicidae</taxon>
        <taxon>Anophelinae</taxon>
        <taxon>Anopheles</taxon>
    </lineage>
</organism>
<dbReference type="Proteomes" id="UP000069272">
    <property type="component" value="Chromosome 3L"/>
</dbReference>